<gene>
    <name evidence="3" type="ORF">K443DRAFT_685154</name>
</gene>
<dbReference type="AlphaFoldDB" id="A0A0C9WVA5"/>
<organism evidence="3 4">
    <name type="scientific">Laccaria amethystina LaAM-08-1</name>
    <dbReference type="NCBI Taxonomy" id="1095629"/>
    <lineage>
        <taxon>Eukaryota</taxon>
        <taxon>Fungi</taxon>
        <taxon>Dikarya</taxon>
        <taxon>Basidiomycota</taxon>
        <taxon>Agaricomycotina</taxon>
        <taxon>Agaricomycetes</taxon>
        <taxon>Agaricomycetidae</taxon>
        <taxon>Agaricales</taxon>
        <taxon>Agaricineae</taxon>
        <taxon>Hydnangiaceae</taxon>
        <taxon>Laccaria</taxon>
    </lineage>
</organism>
<reference evidence="4" key="2">
    <citation type="submission" date="2015-01" db="EMBL/GenBank/DDBJ databases">
        <title>Evolutionary Origins and Diversification of the Mycorrhizal Mutualists.</title>
        <authorList>
            <consortium name="DOE Joint Genome Institute"/>
            <consortium name="Mycorrhizal Genomics Consortium"/>
            <person name="Kohler A."/>
            <person name="Kuo A."/>
            <person name="Nagy L.G."/>
            <person name="Floudas D."/>
            <person name="Copeland A."/>
            <person name="Barry K.W."/>
            <person name="Cichocki N."/>
            <person name="Veneault-Fourrey C."/>
            <person name="LaButti K."/>
            <person name="Lindquist E.A."/>
            <person name="Lipzen A."/>
            <person name="Lundell T."/>
            <person name="Morin E."/>
            <person name="Murat C."/>
            <person name="Riley R."/>
            <person name="Ohm R."/>
            <person name="Sun H."/>
            <person name="Tunlid A."/>
            <person name="Henrissat B."/>
            <person name="Grigoriev I.V."/>
            <person name="Hibbett D.S."/>
            <person name="Martin F."/>
        </authorList>
    </citation>
    <scope>NUCLEOTIDE SEQUENCE [LARGE SCALE GENOMIC DNA]</scope>
    <source>
        <strain evidence="4">LaAM-08-1</strain>
    </source>
</reference>
<evidence type="ECO:0000313" key="4">
    <source>
        <dbReference type="Proteomes" id="UP000054477"/>
    </source>
</evidence>
<dbReference type="Gene3D" id="3.40.50.300">
    <property type="entry name" value="P-loop containing nucleotide triphosphate hydrolases"/>
    <property type="match status" value="1"/>
</dbReference>
<dbReference type="HOGENOM" id="CLU_018003_0_0_1"/>
<dbReference type="SUPFAM" id="SSF52540">
    <property type="entry name" value="P-loop containing nucleoside triphosphate hydrolases"/>
    <property type="match status" value="1"/>
</dbReference>
<keyword evidence="4" id="KW-1185">Reference proteome</keyword>
<reference evidence="3 4" key="1">
    <citation type="submission" date="2014-04" db="EMBL/GenBank/DDBJ databases">
        <authorList>
            <consortium name="DOE Joint Genome Institute"/>
            <person name="Kuo A."/>
            <person name="Kohler A."/>
            <person name="Nagy L.G."/>
            <person name="Floudas D."/>
            <person name="Copeland A."/>
            <person name="Barry K.W."/>
            <person name="Cichocki N."/>
            <person name="Veneault-Fourrey C."/>
            <person name="LaButti K."/>
            <person name="Lindquist E.A."/>
            <person name="Lipzen A."/>
            <person name="Lundell T."/>
            <person name="Morin E."/>
            <person name="Murat C."/>
            <person name="Sun H."/>
            <person name="Tunlid A."/>
            <person name="Henrissat B."/>
            <person name="Grigoriev I.V."/>
            <person name="Hibbett D.S."/>
            <person name="Martin F."/>
            <person name="Nordberg H.P."/>
            <person name="Cantor M.N."/>
            <person name="Hua S.X."/>
        </authorList>
    </citation>
    <scope>NUCLEOTIDE SEQUENCE [LARGE SCALE GENOMIC DNA]</scope>
    <source>
        <strain evidence="3 4">LaAM-08-1</strain>
    </source>
</reference>
<dbReference type="GO" id="GO:0005525">
    <property type="term" value="F:GTP binding"/>
    <property type="evidence" value="ECO:0007669"/>
    <property type="project" value="InterPro"/>
</dbReference>
<feature type="domain" description="AIG1-type G" evidence="2">
    <location>
        <begin position="26"/>
        <end position="162"/>
    </location>
</feature>
<name>A0A0C9WVA5_9AGAR</name>
<evidence type="ECO:0000256" key="1">
    <source>
        <dbReference type="ARBA" id="ARBA00022741"/>
    </source>
</evidence>
<accession>A0A0C9WVA5</accession>
<proteinExistence type="predicted"/>
<dbReference type="Pfam" id="PF04548">
    <property type="entry name" value="AIG1"/>
    <property type="match status" value="1"/>
</dbReference>
<evidence type="ECO:0000259" key="2">
    <source>
        <dbReference type="Pfam" id="PF04548"/>
    </source>
</evidence>
<dbReference type="STRING" id="1095629.A0A0C9WVA5"/>
<protein>
    <recommendedName>
        <fullName evidence="2">AIG1-type G domain-containing protein</fullName>
    </recommendedName>
</protein>
<dbReference type="InterPro" id="IPR006703">
    <property type="entry name" value="G_AIG1"/>
</dbReference>
<sequence length="295" mass="32700">MGKWMKQIKRRDVVIEGKDTDIIIPVMGPTGVGKSTFINNFMGENVVLVGHDLKSCTAQLKPVFWPIAEPAHLQGRRLVLIDTPGFDDTYTSDSEILRRIAVTLASSYDSKMKLGGIIYLHDISHPRMLGSDRQNLEVFQDLCGSKALSSVVIGITKSGEISKGLSEKRQNELSSGYWKEMIDAGAIVRELGNNTPSTRNLINNLLENMLPTVEAIDIQSEIVDFSKLVPETNAGKRLKSTLKEVLELQKKLALEAENDAEARNKYTETVKNLGVQIKALKIPFSYRLLAIFGLA</sequence>
<dbReference type="EMBL" id="KN838899">
    <property type="protein sequence ID" value="KIJ92588.1"/>
    <property type="molecule type" value="Genomic_DNA"/>
</dbReference>
<dbReference type="OrthoDB" id="8954335at2759"/>
<dbReference type="Proteomes" id="UP000054477">
    <property type="component" value="Unassembled WGS sequence"/>
</dbReference>
<dbReference type="InterPro" id="IPR027417">
    <property type="entry name" value="P-loop_NTPase"/>
</dbReference>
<dbReference type="CDD" id="cd00882">
    <property type="entry name" value="Ras_like_GTPase"/>
    <property type="match status" value="1"/>
</dbReference>
<evidence type="ECO:0000313" key="3">
    <source>
        <dbReference type="EMBL" id="KIJ92588.1"/>
    </source>
</evidence>
<keyword evidence="1" id="KW-0547">Nucleotide-binding</keyword>